<dbReference type="EMBL" id="LBXD01000035">
    <property type="protein sequence ID" value="KKR22700.1"/>
    <property type="molecule type" value="Genomic_DNA"/>
</dbReference>
<name>A0A0G0RJK5_9BACT</name>
<gene>
    <name evidence="3" type="ORF">UT53_C0035G0006</name>
</gene>
<dbReference type="SUPFAM" id="SSF49401">
    <property type="entry name" value="Bacterial adhesins"/>
    <property type="match status" value="2"/>
</dbReference>
<dbReference type="NCBIfam" id="TIGR01167">
    <property type="entry name" value="LPXTG_anchor"/>
    <property type="match status" value="1"/>
</dbReference>
<dbReference type="InterPro" id="IPR051172">
    <property type="entry name" value="Chlamydia_OmcB"/>
</dbReference>
<dbReference type="InterPro" id="IPR001434">
    <property type="entry name" value="OmcB-like_DUF11"/>
</dbReference>
<keyword evidence="1" id="KW-0472">Membrane</keyword>
<dbReference type="Proteomes" id="UP000034764">
    <property type="component" value="Unassembled WGS sequence"/>
</dbReference>
<dbReference type="NCBIfam" id="TIGR01451">
    <property type="entry name" value="B_ant_repeat"/>
    <property type="match status" value="2"/>
</dbReference>
<proteinExistence type="predicted"/>
<keyword evidence="1" id="KW-0812">Transmembrane</keyword>
<evidence type="ECO:0000256" key="1">
    <source>
        <dbReference type="SAM" id="Phobius"/>
    </source>
</evidence>
<evidence type="ECO:0000313" key="3">
    <source>
        <dbReference type="EMBL" id="KKR22700.1"/>
    </source>
</evidence>
<sequence length="368" mass="39450">MALNGSKSVSPTYTRTYHLTAYNESRDVTIDVRDNCNSGTNSISISKTVRNLSSGNSYDSETVNANTGDQVEFTIRVGTNSNYNNSINNLRVYDDLPSGLRYISGSTTVDGSYYGDGLVSGGINLGYRNGNYGTIVVKFRASVDNIGYYQYGTSTLINTARATADNTNSVSDTASVYIFRGNTNPTGNLDIQKFVRNTSRGETVERISTTASPNNTIEFILHVRNNSSTAAYNVNVYDPLPNGLTYVISSTGLNGYAVGDGVTNNGINIGTLNQNQEAIIKFFAIVNSGSVNQTITNIAQAKADNVLTIYSSPALVTIGNGIVAGALTIKTGASSTATLPLIGAMIATGLYFYSRRKQVKKELNFIRN</sequence>
<feature type="domain" description="DUF11" evidence="2">
    <location>
        <begin position="208"/>
        <end position="304"/>
    </location>
</feature>
<feature type="domain" description="DUF11" evidence="2">
    <location>
        <begin position="62"/>
        <end position="175"/>
    </location>
</feature>
<evidence type="ECO:0000313" key="4">
    <source>
        <dbReference type="Proteomes" id="UP000034764"/>
    </source>
</evidence>
<comment type="caution">
    <text evidence="3">The sequence shown here is derived from an EMBL/GenBank/DDBJ whole genome shotgun (WGS) entry which is preliminary data.</text>
</comment>
<dbReference type="Pfam" id="PF01345">
    <property type="entry name" value="DUF11"/>
    <property type="match status" value="2"/>
</dbReference>
<reference evidence="3 4" key="1">
    <citation type="journal article" date="2015" name="Nature">
        <title>rRNA introns, odd ribosomes, and small enigmatic genomes across a large radiation of phyla.</title>
        <authorList>
            <person name="Brown C.T."/>
            <person name="Hug L.A."/>
            <person name="Thomas B.C."/>
            <person name="Sharon I."/>
            <person name="Castelle C.J."/>
            <person name="Singh A."/>
            <person name="Wilkins M.J."/>
            <person name="Williams K.H."/>
            <person name="Banfield J.F."/>
        </authorList>
    </citation>
    <scope>NUCLEOTIDE SEQUENCE [LARGE SCALE GENOMIC DNA]</scope>
</reference>
<keyword evidence="1" id="KW-1133">Transmembrane helix</keyword>
<dbReference type="InterPro" id="IPR008966">
    <property type="entry name" value="Adhesion_dom_sf"/>
</dbReference>
<organism evidence="3 4">
    <name type="scientific">Candidatus Yanofskybacteria bacterium GW2011_GWD2_39_48</name>
    <dbReference type="NCBI Taxonomy" id="1619031"/>
    <lineage>
        <taxon>Bacteria</taxon>
        <taxon>Candidatus Yanofskyibacteriota</taxon>
    </lineage>
</organism>
<dbReference type="PANTHER" id="PTHR34819">
    <property type="entry name" value="LARGE CYSTEINE-RICH PERIPLASMIC PROTEIN OMCB"/>
    <property type="match status" value="1"/>
</dbReference>
<evidence type="ECO:0000259" key="2">
    <source>
        <dbReference type="Pfam" id="PF01345"/>
    </source>
</evidence>
<feature type="transmembrane region" description="Helical" evidence="1">
    <location>
        <begin position="337"/>
        <end position="354"/>
    </location>
</feature>
<protein>
    <recommendedName>
        <fullName evidence="2">DUF11 domain-containing protein</fullName>
    </recommendedName>
</protein>
<accession>A0A0G0RJK5</accession>
<dbReference type="InterPro" id="IPR047589">
    <property type="entry name" value="DUF11_rpt"/>
</dbReference>
<dbReference type="AlphaFoldDB" id="A0A0G0RJK5"/>